<dbReference type="EC" id="3.5.4.27" evidence="5 12"/>
<sequence>MATTLDLNARASQIVEAMSAAAATLRIASREIDGGGRFLDCGIKVRGGLRAGVDLARICLGGLADVSIPLGDIGGRAAPLVQVWTDHPVQACLASQYAGWALSEGKFFAMGSGPMRAVRGKEAVLETIGFHEDSESVVGVLETRKAPPPEIVARVAEECGVEPWGVTLLAAPTASLAGGVQITARSVETALHKLTELKFDLCRIVSAQGTAPLPPVARDDLAAIGRTNDAILYGARVILHVTGDDESLQEIGPRVPSSASHDFGEPFAAIFARYNNDFYAVDPHLFSPAEVVFQNLDTGKTHVFGGPRPEIVAKSFWG</sequence>
<organism evidence="13 14">
    <name type="scientific">Paludisphaera mucosa</name>
    <dbReference type="NCBI Taxonomy" id="3030827"/>
    <lineage>
        <taxon>Bacteria</taxon>
        <taxon>Pseudomonadati</taxon>
        <taxon>Planctomycetota</taxon>
        <taxon>Planctomycetia</taxon>
        <taxon>Isosphaerales</taxon>
        <taxon>Isosphaeraceae</taxon>
        <taxon>Paludisphaera</taxon>
    </lineage>
</organism>
<proteinExistence type="inferred from homology"/>
<name>A0ABT6FFP9_9BACT</name>
<evidence type="ECO:0000256" key="1">
    <source>
        <dbReference type="ARBA" id="ARBA00004058"/>
    </source>
</evidence>
<dbReference type="RefSeq" id="WP_277862698.1">
    <property type="nucleotide sequence ID" value="NZ_JARRAG010000002.1"/>
</dbReference>
<evidence type="ECO:0000256" key="5">
    <source>
        <dbReference type="ARBA" id="ARBA00012765"/>
    </source>
</evidence>
<dbReference type="SUPFAM" id="SSF56199">
    <property type="entry name" value="Methenyltetrahydromethanopterin cyclohydrolase"/>
    <property type="match status" value="1"/>
</dbReference>
<gene>
    <name evidence="12 13" type="primary">mch</name>
    <name evidence="13" type="ORF">PZE19_21715</name>
</gene>
<comment type="catalytic activity">
    <reaction evidence="11 12">
        <text>5,10-methenyl-5,6,7,8-tetrahydromethanopterin + H2O = N(5)-formyl-5,6,7,8-tetrahydromethanopterin + H(+)</text>
        <dbReference type="Rhea" id="RHEA:19053"/>
        <dbReference type="ChEBI" id="CHEBI:15377"/>
        <dbReference type="ChEBI" id="CHEBI:15378"/>
        <dbReference type="ChEBI" id="CHEBI:58018"/>
        <dbReference type="ChEBI" id="CHEBI:58337"/>
        <dbReference type="EC" id="3.5.4.27"/>
    </reaction>
</comment>
<keyword evidence="7 12" id="KW-0963">Cytoplasm</keyword>
<evidence type="ECO:0000256" key="7">
    <source>
        <dbReference type="ARBA" id="ARBA00022490"/>
    </source>
</evidence>
<evidence type="ECO:0000313" key="14">
    <source>
        <dbReference type="Proteomes" id="UP001216907"/>
    </source>
</evidence>
<evidence type="ECO:0000256" key="3">
    <source>
        <dbReference type="ARBA" id="ARBA00005087"/>
    </source>
</evidence>
<reference evidence="13 14" key="1">
    <citation type="submission" date="2023-03" db="EMBL/GenBank/DDBJ databases">
        <title>Paludisphaera mucosa sp. nov. a novel planctomycete from northern fen.</title>
        <authorList>
            <person name="Ivanova A."/>
        </authorList>
    </citation>
    <scope>NUCLEOTIDE SEQUENCE [LARGE SCALE GENOMIC DNA]</scope>
    <source>
        <strain evidence="13 14">Pla2</strain>
    </source>
</reference>
<keyword evidence="9 12" id="KW-0378">Hydrolase</keyword>
<dbReference type="Proteomes" id="UP001216907">
    <property type="component" value="Unassembled WGS sequence"/>
</dbReference>
<keyword evidence="14" id="KW-1185">Reference proteome</keyword>
<dbReference type="GO" id="GO:0018759">
    <property type="term" value="F:methenyltetrahydromethanopterin cyclohydrolase activity"/>
    <property type="evidence" value="ECO:0007669"/>
    <property type="project" value="UniProtKB-EC"/>
</dbReference>
<comment type="subcellular location">
    <subcellularLocation>
        <location evidence="2 12">Cytoplasm</location>
    </subcellularLocation>
</comment>
<comment type="caution">
    <text evidence="13">The sequence shown here is derived from an EMBL/GenBank/DDBJ whole genome shotgun (WGS) entry which is preliminary data.</text>
</comment>
<dbReference type="Pfam" id="PF02289">
    <property type="entry name" value="MCH"/>
    <property type="match status" value="1"/>
</dbReference>
<dbReference type="HAMAP" id="MF_00486">
    <property type="entry name" value="McH"/>
    <property type="match status" value="1"/>
</dbReference>
<comment type="pathway">
    <text evidence="3 12">One-carbon metabolism; formaldehyde degradation; formate from formaldehyde (H(4)MPT route): step 3/5.</text>
</comment>
<evidence type="ECO:0000256" key="9">
    <source>
        <dbReference type="ARBA" id="ARBA00022801"/>
    </source>
</evidence>
<accession>A0ABT6FFP9</accession>
<dbReference type="EMBL" id="JARRAG010000002">
    <property type="protein sequence ID" value="MDG3006398.1"/>
    <property type="molecule type" value="Genomic_DNA"/>
</dbReference>
<keyword evidence="8 12" id="KW-0554">One-carbon metabolism</keyword>
<dbReference type="NCBIfam" id="TIGR03120">
    <property type="entry name" value="one_C_mch"/>
    <property type="match status" value="1"/>
</dbReference>
<evidence type="ECO:0000256" key="11">
    <source>
        <dbReference type="ARBA" id="ARBA00048684"/>
    </source>
</evidence>
<evidence type="ECO:0000256" key="12">
    <source>
        <dbReference type="HAMAP-Rule" id="MF_00486"/>
    </source>
</evidence>
<comment type="similarity">
    <text evidence="4 12">Belongs to the MCH family.</text>
</comment>
<dbReference type="InterPro" id="IPR003209">
    <property type="entry name" value="METHMP_CycHdrlase"/>
</dbReference>
<evidence type="ECO:0000256" key="10">
    <source>
        <dbReference type="ARBA" id="ARBA00030468"/>
    </source>
</evidence>
<evidence type="ECO:0000256" key="6">
    <source>
        <dbReference type="ARBA" id="ARBA00020597"/>
    </source>
</evidence>
<protein>
    <recommendedName>
        <fullName evidence="6 12">Methenyltetrahydromethanopterin cyclohydrolase</fullName>
        <ecNumber evidence="5 12">3.5.4.27</ecNumber>
    </recommendedName>
    <alternativeName>
        <fullName evidence="10 12">Methenyl-H4MPT cyclohydrolase</fullName>
    </alternativeName>
</protein>
<evidence type="ECO:0000256" key="4">
    <source>
        <dbReference type="ARBA" id="ARBA00006902"/>
    </source>
</evidence>
<dbReference type="Gene3D" id="3.10.340.11">
    <property type="entry name" value="Methenyltetrahydromethanopterin Cyclohydrolase, Chain A, domain 1"/>
    <property type="match status" value="1"/>
</dbReference>
<evidence type="ECO:0000313" key="13">
    <source>
        <dbReference type="EMBL" id="MDG3006398.1"/>
    </source>
</evidence>
<dbReference type="Gene3D" id="3.30.1030.10">
    <property type="entry name" value="Methenyltetrahydromethanopterin Cyclohydrolase, Chain A, domain 2"/>
    <property type="match status" value="1"/>
</dbReference>
<evidence type="ECO:0000256" key="8">
    <source>
        <dbReference type="ARBA" id="ARBA00022563"/>
    </source>
</evidence>
<comment type="function">
    <text evidence="1 12">Catalyzes the hydrolysis of methenyl-H(4)MPT(+) to 5-formyl-H(4)MPT.</text>
</comment>
<evidence type="ECO:0000256" key="2">
    <source>
        <dbReference type="ARBA" id="ARBA00004496"/>
    </source>
</evidence>